<gene>
    <name evidence="5" type="ORF">K8V05_14700</name>
</gene>
<comment type="similarity">
    <text evidence="1">Belongs to the peptidase S1C family.</text>
</comment>
<reference evidence="5" key="1">
    <citation type="journal article" date="2021" name="PeerJ">
        <title>Extensive microbial diversity within the chicken gut microbiome revealed by metagenomics and culture.</title>
        <authorList>
            <person name="Gilroy R."/>
            <person name="Ravi A."/>
            <person name="Getino M."/>
            <person name="Pursley I."/>
            <person name="Horton D.L."/>
            <person name="Alikhan N.F."/>
            <person name="Baker D."/>
            <person name="Gharbi K."/>
            <person name="Hall N."/>
            <person name="Watson M."/>
            <person name="Adriaenssens E.M."/>
            <person name="Foster-Nyarko E."/>
            <person name="Jarju S."/>
            <person name="Secka A."/>
            <person name="Antonio M."/>
            <person name="Oren A."/>
            <person name="Chaudhuri R.R."/>
            <person name="La Ragione R."/>
            <person name="Hildebrand F."/>
            <person name="Pallen M.J."/>
        </authorList>
    </citation>
    <scope>NUCLEOTIDE SEQUENCE</scope>
    <source>
        <strain evidence="5">6966</strain>
    </source>
</reference>
<evidence type="ECO:0000256" key="4">
    <source>
        <dbReference type="SAM" id="SignalP"/>
    </source>
</evidence>
<accession>A0A921H5U8</accession>
<dbReference type="InterPro" id="IPR043504">
    <property type="entry name" value="Peptidase_S1_PA_chymotrypsin"/>
</dbReference>
<dbReference type="Pfam" id="PF13365">
    <property type="entry name" value="Trypsin_2"/>
    <property type="match status" value="1"/>
</dbReference>
<dbReference type="GO" id="GO:0008233">
    <property type="term" value="F:peptidase activity"/>
    <property type="evidence" value="ECO:0007669"/>
    <property type="project" value="UniProtKB-KW"/>
</dbReference>
<dbReference type="PANTHER" id="PTHR43343:SF3">
    <property type="entry name" value="PROTEASE DO-LIKE 8, CHLOROPLASTIC"/>
    <property type="match status" value="1"/>
</dbReference>
<feature type="chain" id="PRO_5037622762" evidence="4">
    <location>
        <begin position="25"/>
        <end position="304"/>
    </location>
</feature>
<reference evidence="5" key="2">
    <citation type="submission" date="2021-09" db="EMBL/GenBank/DDBJ databases">
        <authorList>
            <person name="Gilroy R."/>
        </authorList>
    </citation>
    <scope>NUCLEOTIDE SEQUENCE</scope>
    <source>
        <strain evidence="5">6966</strain>
    </source>
</reference>
<protein>
    <submittedName>
        <fullName evidence="5">Serine protease</fullName>
    </submittedName>
</protein>
<dbReference type="InterPro" id="IPR051201">
    <property type="entry name" value="Chloro_Bact_Ser_Proteases"/>
</dbReference>
<dbReference type="GO" id="GO:0006508">
    <property type="term" value="P:proteolysis"/>
    <property type="evidence" value="ECO:0007669"/>
    <property type="project" value="UniProtKB-KW"/>
</dbReference>
<evidence type="ECO:0000256" key="1">
    <source>
        <dbReference type="ARBA" id="ARBA00010541"/>
    </source>
</evidence>
<keyword evidence="4" id="KW-0732">Signal</keyword>
<comment type="caution">
    <text evidence="5">The sequence shown here is derived from an EMBL/GenBank/DDBJ whole genome shotgun (WGS) entry which is preliminary data.</text>
</comment>
<dbReference type="PANTHER" id="PTHR43343">
    <property type="entry name" value="PEPTIDASE S12"/>
    <property type="match status" value="1"/>
</dbReference>
<evidence type="ECO:0000256" key="3">
    <source>
        <dbReference type="ARBA" id="ARBA00022801"/>
    </source>
</evidence>
<evidence type="ECO:0000313" key="6">
    <source>
        <dbReference type="Proteomes" id="UP000742098"/>
    </source>
</evidence>
<name>A0A921H5U8_9BACT</name>
<keyword evidence="2 5" id="KW-0645">Protease</keyword>
<dbReference type="Proteomes" id="UP000742098">
    <property type="component" value="Unassembled WGS sequence"/>
</dbReference>
<dbReference type="InterPro" id="IPR009003">
    <property type="entry name" value="Peptidase_S1_PA"/>
</dbReference>
<evidence type="ECO:0000256" key="2">
    <source>
        <dbReference type="ARBA" id="ARBA00022670"/>
    </source>
</evidence>
<keyword evidence="3" id="KW-0378">Hydrolase</keyword>
<dbReference type="SUPFAM" id="SSF50494">
    <property type="entry name" value="Trypsin-like serine proteases"/>
    <property type="match status" value="1"/>
</dbReference>
<dbReference type="AlphaFoldDB" id="A0A921H5U8"/>
<proteinExistence type="inferred from homology"/>
<sequence>MKFYCKLLCSGLVCFFVGTLTCQAQKGSKVVYKDYTRMEATLLDSLKQEGVMAQFKGMRGLRRQAQTVKENTPLNIEIRPAEKRKMKPEEIIEKRRESVLTVNKYQGVTTRPDAVEGWAAAVVLTEDGVCVSNYHVFWEMLDPMAKLNPVDSIIFVATEDGRVYPITRILSFSKSGDMAIFKIDTRGDILTPMPLGDDLPAGRNVHMLSHPEGYPYAYTNGVVFRTITLNPEDTFARRMEITADYAKGASGGPIMDDRGNMVSMVSSIRSIFYSNQPPYNQQMNVKLTIPISSIKRLIQSDGDK</sequence>
<organism evidence="5 6">
    <name type="scientific">Butyricimonas virosa</name>
    <dbReference type="NCBI Taxonomy" id="544645"/>
    <lineage>
        <taxon>Bacteria</taxon>
        <taxon>Pseudomonadati</taxon>
        <taxon>Bacteroidota</taxon>
        <taxon>Bacteroidia</taxon>
        <taxon>Bacteroidales</taxon>
        <taxon>Odoribacteraceae</taxon>
        <taxon>Butyricimonas</taxon>
    </lineage>
</organism>
<feature type="signal peptide" evidence="4">
    <location>
        <begin position="1"/>
        <end position="24"/>
    </location>
</feature>
<dbReference type="Gene3D" id="2.40.10.10">
    <property type="entry name" value="Trypsin-like serine proteases"/>
    <property type="match status" value="2"/>
</dbReference>
<dbReference type="EMBL" id="DYVS01000276">
    <property type="protein sequence ID" value="HJF71997.1"/>
    <property type="molecule type" value="Genomic_DNA"/>
</dbReference>
<evidence type="ECO:0000313" key="5">
    <source>
        <dbReference type="EMBL" id="HJF71997.1"/>
    </source>
</evidence>